<accession>A0A443IMI3</accession>
<feature type="domain" description="FAD dependent oxidoreductase" evidence="3">
    <location>
        <begin position="22"/>
        <end position="414"/>
    </location>
</feature>
<dbReference type="GO" id="GO:0005737">
    <property type="term" value="C:cytoplasm"/>
    <property type="evidence" value="ECO:0007669"/>
    <property type="project" value="TreeGrafter"/>
</dbReference>
<evidence type="ECO:0000256" key="1">
    <source>
        <dbReference type="ARBA" id="ARBA00009410"/>
    </source>
</evidence>
<dbReference type="GO" id="GO:0008718">
    <property type="term" value="F:D-amino-acid dehydrogenase activity"/>
    <property type="evidence" value="ECO:0007669"/>
    <property type="project" value="TreeGrafter"/>
</dbReference>
<dbReference type="Gene3D" id="3.30.9.10">
    <property type="entry name" value="D-Amino Acid Oxidase, subunit A, domain 2"/>
    <property type="match status" value="2"/>
</dbReference>
<dbReference type="SUPFAM" id="SSF51905">
    <property type="entry name" value="FAD/NAD(P)-binding domain"/>
    <property type="match status" value="1"/>
</dbReference>
<dbReference type="EMBL" id="SAUW01000028">
    <property type="protein sequence ID" value="RWR06373.1"/>
    <property type="molecule type" value="Genomic_DNA"/>
</dbReference>
<evidence type="ECO:0000313" key="5">
    <source>
        <dbReference type="Proteomes" id="UP000285710"/>
    </source>
</evidence>
<reference evidence="4 5" key="1">
    <citation type="submission" date="2019-01" db="EMBL/GenBank/DDBJ databases">
        <title>Sinorhodobacter populi sp. nov. isolated from the symptomatic bark tissue of Populus euramericana canker.</title>
        <authorList>
            <person name="Xu G."/>
        </authorList>
    </citation>
    <scope>NUCLEOTIDE SEQUENCE [LARGE SCALE GENOMIC DNA]</scope>
    <source>
        <strain evidence="4 5">2D-5</strain>
    </source>
</reference>
<dbReference type="InterPro" id="IPR036188">
    <property type="entry name" value="FAD/NAD-bd_sf"/>
</dbReference>
<dbReference type="Pfam" id="PF01266">
    <property type="entry name" value="DAO"/>
    <property type="match status" value="1"/>
</dbReference>
<dbReference type="Proteomes" id="UP000285710">
    <property type="component" value="Unassembled WGS sequence"/>
</dbReference>
<protein>
    <submittedName>
        <fullName evidence="4">FAD-binding oxidoreductase</fullName>
    </submittedName>
</protein>
<evidence type="ECO:0000313" key="4">
    <source>
        <dbReference type="EMBL" id="RWR06373.1"/>
    </source>
</evidence>
<comment type="caution">
    <text evidence="4">The sequence shown here is derived from an EMBL/GenBank/DDBJ whole genome shotgun (WGS) entry which is preliminary data.</text>
</comment>
<evidence type="ECO:0000259" key="3">
    <source>
        <dbReference type="Pfam" id="PF01266"/>
    </source>
</evidence>
<dbReference type="PANTHER" id="PTHR13847">
    <property type="entry name" value="SARCOSINE DEHYDROGENASE-RELATED"/>
    <property type="match status" value="1"/>
</dbReference>
<dbReference type="PANTHER" id="PTHR13847:SF280">
    <property type="entry name" value="D-AMINO ACID DEHYDROGENASE"/>
    <property type="match status" value="1"/>
</dbReference>
<sequence length="440" mass="46648">MPLSIPVAPFQGDADLPKQTEVVVIGGGIVGVMTALTLAERGVPVVLCEKGVIGGEQSARNWGWVRQLGRDAAEIPLAIASRDLWRGMNARIGAETGFRETGISYLCYDRADLETWGAWHAKGAAAGVETEMLDAKQAQALLPGAQPGLLGALHCASDGRAEPWLATTAMAEAARRAGARILTGCAVRTVETAAGRVSGVVTERGAIACSQVVLAGGVWSRLFAGNLGIDFPQLRVIGTVARVTGVSGLNDMPVGASHFAYRKRLDGDYSIALRNANITPILPDNFRLMGEYLPSLVTAWRELRLRIGPDFVQELRMPRHWTGDAPTPFERIRTLDPAPTRPFIRKALENLRQAFPAFAQARVVQEWAGVMDVTPDAVPVAGPIASLPGFFIASGCSGHGFGIGPAMGQLTADLITGATPIVDPAPFSIARLRPKLAQAA</sequence>
<dbReference type="GO" id="GO:0055130">
    <property type="term" value="P:D-alanine catabolic process"/>
    <property type="evidence" value="ECO:0007669"/>
    <property type="project" value="TreeGrafter"/>
</dbReference>
<comment type="similarity">
    <text evidence="1">Belongs to the DadA oxidoreductase family.</text>
</comment>
<dbReference type="GO" id="GO:0005886">
    <property type="term" value="C:plasma membrane"/>
    <property type="evidence" value="ECO:0007669"/>
    <property type="project" value="TreeGrafter"/>
</dbReference>
<dbReference type="InterPro" id="IPR006076">
    <property type="entry name" value="FAD-dep_OxRdtase"/>
</dbReference>
<keyword evidence="2" id="KW-0560">Oxidoreductase</keyword>
<reference evidence="4 5" key="2">
    <citation type="submission" date="2019-01" db="EMBL/GenBank/DDBJ databases">
        <authorList>
            <person name="Li Y."/>
        </authorList>
    </citation>
    <scope>NUCLEOTIDE SEQUENCE [LARGE SCALE GENOMIC DNA]</scope>
    <source>
        <strain evidence="4 5">2D-5</strain>
    </source>
</reference>
<dbReference type="RefSeq" id="WP_128270775.1">
    <property type="nucleotide sequence ID" value="NZ_SAUW01000028.1"/>
</dbReference>
<gene>
    <name evidence="4" type="ORF">D2T33_18515</name>
</gene>
<evidence type="ECO:0000256" key="2">
    <source>
        <dbReference type="ARBA" id="ARBA00023002"/>
    </source>
</evidence>
<dbReference type="AlphaFoldDB" id="A0A443IMI3"/>
<dbReference type="Gene3D" id="3.50.50.60">
    <property type="entry name" value="FAD/NAD(P)-binding domain"/>
    <property type="match status" value="2"/>
</dbReference>
<organism evidence="4 5">
    <name type="scientific">Paenirhodobacter populi</name>
    <dbReference type="NCBI Taxonomy" id="2306993"/>
    <lineage>
        <taxon>Bacteria</taxon>
        <taxon>Pseudomonadati</taxon>
        <taxon>Pseudomonadota</taxon>
        <taxon>Alphaproteobacteria</taxon>
        <taxon>Rhodobacterales</taxon>
        <taxon>Rhodobacter group</taxon>
        <taxon>Paenirhodobacter</taxon>
    </lineage>
</organism>
<proteinExistence type="inferred from homology"/>
<keyword evidence="5" id="KW-1185">Reference proteome</keyword>
<name>A0A443IMI3_9RHOB</name>